<keyword evidence="1" id="KW-1133">Transmembrane helix</keyword>
<organism evidence="2 3">
    <name type="scientific">Morus notabilis</name>
    <dbReference type="NCBI Taxonomy" id="981085"/>
    <lineage>
        <taxon>Eukaryota</taxon>
        <taxon>Viridiplantae</taxon>
        <taxon>Streptophyta</taxon>
        <taxon>Embryophyta</taxon>
        <taxon>Tracheophyta</taxon>
        <taxon>Spermatophyta</taxon>
        <taxon>Magnoliopsida</taxon>
        <taxon>eudicotyledons</taxon>
        <taxon>Gunneridae</taxon>
        <taxon>Pentapetalae</taxon>
        <taxon>rosids</taxon>
        <taxon>fabids</taxon>
        <taxon>Rosales</taxon>
        <taxon>Moraceae</taxon>
        <taxon>Moreae</taxon>
        <taxon>Morus</taxon>
    </lineage>
</organism>
<dbReference type="EMBL" id="KE344491">
    <property type="protein sequence ID" value="EXB63691.1"/>
    <property type="molecule type" value="Genomic_DNA"/>
</dbReference>
<accession>W9R1I2</accession>
<gene>
    <name evidence="2" type="ORF">L484_027035</name>
</gene>
<name>W9R1I2_9ROSA</name>
<protein>
    <submittedName>
        <fullName evidence="2">Uncharacterized protein</fullName>
    </submittedName>
</protein>
<keyword evidence="1" id="KW-0472">Membrane</keyword>
<keyword evidence="1" id="KW-0812">Transmembrane</keyword>
<proteinExistence type="predicted"/>
<evidence type="ECO:0000313" key="2">
    <source>
        <dbReference type="EMBL" id="EXB63691.1"/>
    </source>
</evidence>
<evidence type="ECO:0000256" key="1">
    <source>
        <dbReference type="SAM" id="Phobius"/>
    </source>
</evidence>
<evidence type="ECO:0000313" key="3">
    <source>
        <dbReference type="Proteomes" id="UP000030645"/>
    </source>
</evidence>
<reference evidence="3" key="1">
    <citation type="submission" date="2013-01" db="EMBL/GenBank/DDBJ databases">
        <title>Draft Genome Sequence of a Mulberry Tree, Morus notabilis C.K. Schneid.</title>
        <authorList>
            <person name="He N."/>
            <person name="Zhao S."/>
        </authorList>
    </citation>
    <scope>NUCLEOTIDE SEQUENCE</scope>
</reference>
<feature type="transmembrane region" description="Helical" evidence="1">
    <location>
        <begin position="6"/>
        <end position="30"/>
    </location>
</feature>
<dbReference type="AlphaFoldDB" id="W9R1I2"/>
<sequence length="59" mass="6669">MAPHFLISLSLLVVVTLAVTIIGIHAINVYDFDIREIRVAYAKQTLISATYNLRRLFGH</sequence>
<dbReference type="Proteomes" id="UP000030645">
    <property type="component" value="Unassembled WGS sequence"/>
</dbReference>
<keyword evidence="3" id="KW-1185">Reference proteome</keyword>